<evidence type="ECO:0000256" key="1">
    <source>
        <dbReference type="ARBA" id="ARBA00023015"/>
    </source>
</evidence>
<dbReference type="CDD" id="cd01392">
    <property type="entry name" value="HTH_LacI"/>
    <property type="match status" value="1"/>
</dbReference>
<keyword evidence="1" id="KW-0805">Transcription regulation</keyword>
<dbReference type="CDD" id="cd06283">
    <property type="entry name" value="PBP1_RegR_EndR_KdgR-like"/>
    <property type="match status" value="1"/>
</dbReference>
<dbReference type="PRINTS" id="PR00036">
    <property type="entry name" value="HTHLACI"/>
</dbReference>
<dbReference type="Pfam" id="PF00356">
    <property type="entry name" value="LacI"/>
    <property type="match status" value="1"/>
</dbReference>
<dbReference type="PROSITE" id="PS00356">
    <property type="entry name" value="HTH_LACI_1"/>
    <property type="match status" value="1"/>
</dbReference>
<evidence type="ECO:0000259" key="5">
    <source>
        <dbReference type="PROSITE" id="PS50943"/>
    </source>
</evidence>
<evidence type="ECO:0000256" key="2">
    <source>
        <dbReference type="ARBA" id="ARBA00023125"/>
    </source>
</evidence>
<dbReference type="InterPro" id="IPR001387">
    <property type="entry name" value="Cro/C1-type_HTH"/>
</dbReference>
<dbReference type="PROSITE" id="PS50943">
    <property type="entry name" value="HTH_CROC1"/>
    <property type="match status" value="1"/>
</dbReference>
<organism evidence="6 7">
    <name type="scientific">Breznakiella homolactica</name>
    <dbReference type="NCBI Taxonomy" id="2798577"/>
    <lineage>
        <taxon>Bacteria</taxon>
        <taxon>Pseudomonadati</taxon>
        <taxon>Spirochaetota</taxon>
        <taxon>Spirochaetia</taxon>
        <taxon>Spirochaetales</taxon>
        <taxon>Breznakiellaceae</taxon>
        <taxon>Breznakiella</taxon>
    </lineage>
</organism>
<dbReference type="Proteomes" id="UP000595917">
    <property type="component" value="Chromosome"/>
</dbReference>
<dbReference type="GO" id="GO:0000976">
    <property type="term" value="F:transcription cis-regulatory region binding"/>
    <property type="evidence" value="ECO:0007669"/>
    <property type="project" value="TreeGrafter"/>
</dbReference>
<dbReference type="GO" id="GO:0003700">
    <property type="term" value="F:DNA-binding transcription factor activity"/>
    <property type="evidence" value="ECO:0007669"/>
    <property type="project" value="TreeGrafter"/>
</dbReference>
<dbReference type="InterPro" id="IPR028082">
    <property type="entry name" value="Peripla_BP_I"/>
</dbReference>
<dbReference type="EMBL" id="CP067089">
    <property type="protein sequence ID" value="QQO07460.1"/>
    <property type="molecule type" value="Genomic_DNA"/>
</dbReference>
<keyword evidence="2 6" id="KW-0238">DNA-binding</keyword>
<evidence type="ECO:0000313" key="6">
    <source>
        <dbReference type="EMBL" id="QQO07460.1"/>
    </source>
</evidence>
<dbReference type="SUPFAM" id="SSF53822">
    <property type="entry name" value="Periplasmic binding protein-like I"/>
    <property type="match status" value="1"/>
</dbReference>
<evidence type="ECO:0000313" key="7">
    <source>
        <dbReference type="Proteomes" id="UP000595917"/>
    </source>
</evidence>
<dbReference type="InterPro" id="IPR010982">
    <property type="entry name" value="Lambda_DNA-bd_dom_sf"/>
</dbReference>
<dbReference type="Pfam" id="PF13377">
    <property type="entry name" value="Peripla_BP_3"/>
    <property type="match status" value="1"/>
</dbReference>
<dbReference type="KEGG" id="bhc:JFL75_10860"/>
<sequence>MTKKTTTIEDIARAAGVSKATVSRYLNGKYEMMGEKTRDRIGKVISLSGYQPSTIAQSLKSRRTMQIGTVISDIASPFSAAMLQGIGTVLDSGGYMQLIVNSGNDIRNEEKIVGELLRRGVDGLLVNTADFNNPSLIRVASGSIPVVLCDRYIRDYNLDIATSEKKAPFRRLIAHLKKQGFSEPVLFIEKFEHNSTRYLRRQAFIQYCAEFYGTADPEGQVVLVDVTDPDNTSAELARRIASAGSRGRPPAIIAGNTVTTMHLLGVIKKLGLRVPRDAGICGPDDWSWGRRIEWPALFDPGITTFSIDALRLGETAAKILLERIAAPEGEKKEIVLPVSVNIRGSTLLAPEGSSRR</sequence>
<dbReference type="PROSITE" id="PS50932">
    <property type="entry name" value="HTH_LACI_2"/>
    <property type="match status" value="1"/>
</dbReference>
<dbReference type="InterPro" id="IPR046335">
    <property type="entry name" value="LacI/GalR-like_sensor"/>
</dbReference>
<feature type="domain" description="HTH cro/C1-type" evidence="5">
    <location>
        <begin position="7"/>
        <end position="31"/>
    </location>
</feature>
<evidence type="ECO:0000259" key="4">
    <source>
        <dbReference type="PROSITE" id="PS50932"/>
    </source>
</evidence>
<keyword evidence="3" id="KW-0804">Transcription</keyword>
<dbReference type="AlphaFoldDB" id="A0A7T8B909"/>
<accession>A0A7T8B909</accession>
<dbReference type="Gene3D" id="1.10.260.40">
    <property type="entry name" value="lambda repressor-like DNA-binding domains"/>
    <property type="match status" value="1"/>
</dbReference>
<dbReference type="InterPro" id="IPR000843">
    <property type="entry name" value="HTH_LacI"/>
</dbReference>
<gene>
    <name evidence="6" type="ORF">JFL75_10860</name>
</gene>
<dbReference type="Gene3D" id="3.40.50.2300">
    <property type="match status" value="2"/>
</dbReference>
<proteinExistence type="predicted"/>
<evidence type="ECO:0000256" key="3">
    <source>
        <dbReference type="ARBA" id="ARBA00023163"/>
    </source>
</evidence>
<dbReference type="PANTHER" id="PTHR30146">
    <property type="entry name" value="LACI-RELATED TRANSCRIPTIONAL REPRESSOR"/>
    <property type="match status" value="1"/>
</dbReference>
<dbReference type="PANTHER" id="PTHR30146:SF154">
    <property type="entry name" value="TRANSCRIPTION REGULATOR, MEMBER OF GALR FAMILY"/>
    <property type="match status" value="1"/>
</dbReference>
<dbReference type="SMART" id="SM00354">
    <property type="entry name" value="HTH_LACI"/>
    <property type="match status" value="1"/>
</dbReference>
<feature type="domain" description="HTH lacI-type" evidence="4">
    <location>
        <begin position="6"/>
        <end position="61"/>
    </location>
</feature>
<dbReference type="RefSeq" id="WP_215624765.1">
    <property type="nucleotide sequence ID" value="NZ_CP067089.2"/>
</dbReference>
<dbReference type="SUPFAM" id="SSF47413">
    <property type="entry name" value="lambda repressor-like DNA-binding domains"/>
    <property type="match status" value="1"/>
</dbReference>
<name>A0A7T8B909_9SPIR</name>
<protein>
    <submittedName>
        <fullName evidence="6">LacI family DNA-binding transcriptional regulator</fullName>
    </submittedName>
</protein>
<reference evidence="6" key="1">
    <citation type="submission" date="2021-01" db="EMBL/GenBank/DDBJ databases">
        <title>Description of Breznakiella homolactica.</title>
        <authorList>
            <person name="Song Y."/>
            <person name="Brune A."/>
        </authorList>
    </citation>
    <scope>NUCLEOTIDE SEQUENCE</scope>
    <source>
        <strain evidence="6">RmG30</strain>
    </source>
</reference>
<keyword evidence="7" id="KW-1185">Reference proteome</keyword>